<proteinExistence type="predicted"/>
<accession>A0A422LS42</accession>
<dbReference type="Proteomes" id="UP000284716">
    <property type="component" value="Unassembled WGS sequence"/>
</dbReference>
<evidence type="ECO:0000313" key="4">
    <source>
        <dbReference type="Proteomes" id="UP000284123"/>
    </source>
</evidence>
<dbReference type="InterPro" id="IPR053163">
    <property type="entry name" value="HTH-type_regulator_Rgg"/>
</dbReference>
<dbReference type="InterPro" id="IPR001387">
    <property type="entry name" value="Cro/C1-type_HTH"/>
</dbReference>
<dbReference type="SUPFAM" id="SSF47413">
    <property type="entry name" value="lambda repressor-like DNA-binding domains"/>
    <property type="match status" value="1"/>
</dbReference>
<evidence type="ECO:0000313" key="3">
    <source>
        <dbReference type="EMBL" id="RNE27186.1"/>
    </source>
</evidence>
<dbReference type="CDD" id="cd00093">
    <property type="entry name" value="HTH_XRE"/>
    <property type="match status" value="1"/>
</dbReference>
<gene>
    <name evidence="2" type="ORF">FAM18157_02642</name>
    <name evidence="3" type="ORF">FAM6012_02669</name>
</gene>
<evidence type="ECO:0000313" key="5">
    <source>
        <dbReference type="Proteomes" id="UP000284716"/>
    </source>
</evidence>
<name>A0A422LS42_LACPA</name>
<dbReference type="EMBL" id="LKFS01000096">
    <property type="protein sequence ID" value="RND79630.1"/>
    <property type="molecule type" value="Genomic_DNA"/>
</dbReference>
<organism evidence="2 5">
    <name type="scientific">Lacticaseibacillus paracasei</name>
    <name type="common">Lactobacillus paracasei</name>
    <dbReference type="NCBI Taxonomy" id="1597"/>
    <lineage>
        <taxon>Bacteria</taxon>
        <taxon>Bacillati</taxon>
        <taxon>Bacillota</taxon>
        <taxon>Bacilli</taxon>
        <taxon>Lactobacillales</taxon>
        <taxon>Lactobacillaceae</taxon>
        <taxon>Lacticaseibacillus</taxon>
    </lineage>
</organism>
<dbReference type="Proteomes" id="UP000284123">
    <property type="component" value="Unassembled WGS sequence"/>
</dbReference>
<feature type="domain" description="HTH cro/C1-type" evidence="1">
    <location>
        <begin position="13"/>
        <end position="66"/>
    </location>
</feature>
<dbReference type="EMBL" id="LKGI01000090">
    <property type="protein sequence ID" value="RNE27186.1"/>
    <property type="molecule type" value="Genomic_DNA"/>
</dbReference>
<dbReference type="InterPro" id="IPR010982">
    <property type="entry name" value="Lambda_DNA-bd_dom_sf"/>
</dbReference>
<dbReference type="AlphaFoldDB" id="A0A422LS42"/>
<evidence type="ECO:0000313" key="2">
    <source>
        <dbReference type="EMBL" id="RND79630.1"/>
    </source>
</evidence>
<dbReference type="PANTHER" id="PTHR37038">
    <property type="entry name" value="TRANSCRIPTIONAL REGULATOR-RELATED"/>
    <property type="match status" value="1"/>
</dbReference>
<evidence type="ECO:0000259" key="1">
    <source>
        <dbReference type="PROSITE" id="PS50943"/>
    </source>
</evidence>
<sequence length="213" mass="25000">MVEKIKATDGAVFRQLRHNHQLTLAQVADDHNSIAFISKFEQGKSNISFSRLTHLLYRINISVEEFVFIRDLQSGVVPTSNDPNFVYNTLTHRAFVEVLDYQDRFSTQEPTPADYAYFLKKEQEWQARYAQDHNRQTRFELISIQLFRLTMIDRVKQLNQPSPFKSVADAMAQLQALAKPVVSYLYSVEIWNYFELYWFRHLMVALPTATIQN</sequence>
<dbReference type="PANTHER" id="PTHR37038:SF12">
    <property type="entry name" value="TRANSCRIPTIONAL REGULATOR"/>
    <property type="match status" value="1"/>
</dbReference>
<dbReference type="PROSITE" id="PS50943">
    <property type="entry name" value="HTH_CROC1"/>
    <property type="match status" value="1"/>
</dbReference>
<protein>
    <submittedName>
        <fullName evidence="2">Helix-turn-helix domain protein</fullName>
    </submittedName>
</protein>
<reference evidence="4 5" key="1">
    <citation type="journal article" date="2018" name="Front. Microbiol.">
        <title>Conversion of Methionine to Cysteine in Lactobacillus paracasei Depends on the Highly Mobile cysK-ctl-cysE Gene Cluster.</title>
        <authorList>
            <person name="Wuthrich D."/>
            <person name="Irmler S."/>
            <person name="Berthoud H."/>
            <person name="Guggenbuhl B."/>
            <person name="Eugster E."/>
            <person name="Bruggmann R."/>
        </authorList>
    </citation>
    <scope>NUCLEOTIDE SEQUENCE [LARGE SCALE GENOMIC DNA]</scope>
    <source>
        <strain evidence="2 5">FAM18157</strain>
        <strain evidence="3 4">FAM6012</strain>
    </source>
</reference>
<dbReference type="Gene3D" id="1.10.260.40">
    <property type="entry name" value="lambda repressor-like DNA-binding domains"/>
    <property type="match status" value="1"/>
</dbReference>
<dbReference type="GO" id="GO:0003677">
    <property type="term" value="F:DNA binding"/>
    <property type="evidence" value="ECO:0007669"/>
    <property type="project" value="InterPro"/>
</dbReference>
<comment type="caution">
    <text evidence="2">The sequence shown here is derived from an EMBL/GenBank/DDBJ whole genome shotgun (WGS) entry which is preliminary data.</text>
</comment>